<dbReference type="GO" id="GO:0006355">
    <property type="term" value="P:regulation of DNA-templated transcription"/>
    <property type="evidence" value="ECO:0007669"/>
    <property type="project" value="InterPro"/>
</dbReference>
<dbReference type="RefSeq" id="WP_181755780.1">
    <property type="nucleotide sequence ID" value="NZ_JACEOG010000001.1"/>
</dbReference>
<dbReference type="CDD" id="cd06170">
    <property type="entry name" value="LuxR_C_like"/>
    <property type="match status" value="1"/>
</dbReference>
<dbReference type="InterPro" id="IPR036388">
    <property type="entry name" value="WH-like_DNA-bd_sf"/>
</dbReference>
<dbReference type="Gene3D" id="3.40.50.300">
    <property type="entry name" value="P-loop containing nucleotide triphosphate hydrolases"/>
    <property type="match status" value="1"/>
</dbReference>
<evidence type="ECO:0000256" key="1">
    <source>
        <dbReference type="ARBA" id="ARBA00023015"/>
    </source>
</evidence>
<keyword evidence="1" id="KW-0805">Transcription regulation</keyword>
<accession>A0A838XQA9</accession>
<dbReference type="InterPro" id="IPR000792">
    <property type="entry name" value="Tscrpt_reg_LuxR_C"/>
</dbReference>
<dbReference type="SMART" id="SM00421">
    <property type="entry name" value="HTH_LUXR"/>
    <property type="match status" value="1"/>
</dbReference>
<sequence length="883" mass="95142">MTRASNDPSDHDPPRYPPSYGGWPGIPERPRQFVSRPRLLDRFDSEPTAALTLVSAPAGTGKTALVADWASTRVPGRLEWITFDPGDVLWPSFTEALERLGIAVPPSSPPSDEAGLDPQLRRDLALAIASTSDAVTLVIDGYEVSSSSVATDLDFLLRHSGRRLRLVLLTRSDPVLPLYRYRLEESMTEIRMADLALDDHEAAGLLSQMGVTLTSESVHELNARTRGWVTGMRFAGRLLLDHDDPDADIGQVMGESGSIAEYLMGEVLADLSPRDLDLLMALSVPDVIEPGLAPTLAGDGADRALSSLAHVNVFLESVPDHPEHYRFHPFLRDLLRAELGYRSPETWRLLQGRAARWYAARGTLATAARHHASIEAWEDVARLVADHDAWAELLLADPTHPLVQVVLTVPADVEAPAAVLVRATLALAERDEERFDAEMARFAVDGEGSLDPDLERARALLLALRGREVPDPVRARALADTAEEAKRDHTRRDSALVPLALATKGIAQVRQGLTADARFSLRAGAVAADRSGSAPLMVECLGLLALVSCCEGDLTPATSAAAHAVRAAREAGLTVEDRSGAAEIALAWVAVEHFDLRAATDHLQAAESSRSVLSDPASRTLLALVRSRLRAAQGDRGAAISGVTAALDGLPDADRWLAARLRVELAAWLVARGDEQSARDAVEGVDEPSVSAALALLRAQVDLAAGHDVCAAVAMAEARDPAAPVAVRVAASLAECARLLRGGAGAQAQRAVTEALVLARPITLRRPFHEAPAPVRQLVLQDRQLAAAHAWLFDRSGAPMNRPTTRRPSEPVERTAPVEQLTEKETEVLGHLAALLTTEEIAAEMYISVNTVRTHVRNILRKLGVSRRNAAVRIARELELLPR</sequence>
<dbReference type="InterPro" id="IPR027417">
    <property type="entry name" value="P-loop_NTPase"/>
</dbReference>
<dbReference type="Gene3D" id="1.25.40.10">
    <property type="entry name" value="Tetratricopeptide repeat domain"/>
    <property type="match status" value="1"/>
</dbReference>
<dbReference type="InterPro" id="IPR016032">
    <property type="entry name" value="Sig_transdc_resp-reg_C-effctor"/>
</dbReference>
<dbReference type="InterPro" id="IPR011990">
    <property type="entry name" value="TPR-like_helical_dom_sf"/>
</dbReference>
<feature type="region of interest" description="Disordered" evidence="4">
    <location>
        <begin position="1"/>
        <end position="31"/>
    </location>
</feature>
<evidence type="ECO:0000256" key="4">
    <source>
        <dbReference type="SAM" id="MobiDB-lite"/>
    </source>
</evidence>
<keyword evidence="2" id="KW-0238">DNA-binding</keyword>
<proteinExistence type="predicted"/>
<dbReference type="Proteomes" id="UP000550354">
    <property type="component" value="Unassembled WGS sequence"/>
</dbReference>
<feature type="domain" description="HTH luxR-type" evidence="5">
    <location>
        <begin position="814"/>
        <end position="879"/>
    </location>
</feature>
<dbReference type="PROSITE" id="PS50043">
    <property type="entry name" value="HTH_LUXR_2"/>
    <property type="match status" value="1"/>
</dbReference>
<dbReference type="AlphaFoldDB" id="A0A838XQA9"/>
<dbReference type="Gene3D" id="1.10.10.10">
    <property type="entry name" value="Winged helix-like DNA-binding domain superfamily/Winged helix DNA-binding domain"/>
    <property type="match status" value="1"/>
</dbReference>
<keyword evidence="7" id="KW-1185">Reference proteome</keyword>
<name>A0A838XQA9_9ACTN</name>
<organism evidence="6 7">
    <name type="scientific">Aeromicrobium phoceense</name>
    <dbReference type="NCBI Taxonomy" id="2754045"/>
    <lineage>
        <taxon>Bacteria</taxon>
        <taxon>Bacillati</taxon>
        <taxon>Actinomycetota</taxon>
        <taxon>Actinomycetes</taxon>
        <taxon>Propionibacteriales</taxon>
        <taxon>Nocardioidaceae</taxon>
        <taxon>Aeromicrobium</taxon>
    </lineage>
</organism>
<dbReference type="GO" id="GO:0003677">
    <property type="term" value="F:DNA binding"/>
    <property type="evidence" value="ECO:0007669"/>
    <property type="project" value="UniProtKB-KW"/>
</dbReference>
<dbReference type="SUPFAM" id="SSF46894">
    <property type="entry name" value="C-terminal effector domain of the bipartite response regulators"/>
    <property type="match status" value="1"/>
</dbReference>
<evidence type="ECO:0000256" key="3">
    <source>
        <dbReference type="ARBA" id="ARBA00023163"/>
    </source>
</evidence>
<keyword evidence="3" id="KW-0804">Transcription</keyword>
<dbReference type="Pfam" id="PF00196">
    <property type="entry name" value="GerE"/>
    <property type="match status" value="1"/>
</dbReference>
<dbReference type="Pfam" id="PF25873">
    <property type="entry name" value="WHD_MalT"/>
    <property type="match status" value="1"/>
</dbReference>
<reference evidence="6 7" key="1">
    <citation type="submission" date="2020-07" db="EMBL/GenBank/DDBJ databases">
        <title>Draft genome and description of Aeromicrobium phoceense strain Marseille-Q0843 isolated from healthy skin swab.</title>
        <authorList>
            <person name="Boxberger M."/>
            <person name="La Scola B."/>
        </authorList>
    </citation>
    <scope>NUCLEOTIDE SEQUENCE [LARGE SCALE GENOMIC DNA]</scope>
    <source>
        <strain evidence="6 7">Marseille-Q0843</strain>
    </source>
</reference>
<dbReference type="PANTHER" id="PTHR44688">
    <property type="entry name" value="DNA-BINDING TRANSCRIPTIONAL ACTIVATOR DEVR_DOSR"/>
    <property type="match status" value="1"/>
</dbReference>
<evidence type="ECO:0000313" key="7">
    <source>
        <dbReference type="Proteomes" id="UP000550354"/>
    </source>
</evidence>
<dbReference type="PANTHER" id="PTHR44688:SF16">
    <property type="entry name" value="DNA-BINDING TRANSCRIPTIONAL ACTIVATOR DEVR_DOSR"/>
    <property type="match status" value="1"/>
</dbReference>
<evidence type="ECO:0000313" key="6">
    <source>
        <dbReference type="EMBL" id="MBA4609050.1"/>
    </source>
</evidence>
<dbReference type="EMBL" id="JACEOG010000001">
    <property type="protein sequence ID" value="MBA4609050.1"/>
    <property type="molecule type" value="Genomic_DNA"/>
</dbReference>
<protein>
    <recommendedName>
        <fullName evidence="5">HTH luxR-type domain-containing protein</fullName>
    </recommendedName>
</protein>
<gene>
    <name evidence="6" type="ORF">H1W00_11230</name>
</gene>
<comment type="caution">
    <text evidence="6">The sequence shown here is derived from an EMBL/GenBank/DDBJ whole genome shotgun (WGS) entry which is preliminary data.</text>
</comment>
<evidence type="ECO:0000256" key="2">
    <source>
        <dbReference type="ARBA" id="ARBA00023125"/>
    </source>
</evidence>
<dbReference type="PRINTS" id="PR00038">
    <property type="entry name" value="HTHLUXR"/>
</dbReference>
<dbReference type="InterPro" id="IPR059106">
    <property type="entry name" value="WHD_MalT"/>
</dbReference>
<evidence type="ECO:0000259" key="5">
    <source>
        <dbReference type="PROSITE" id="PS50043"/>
    </source>
</evidence>